<feature type="compositionally biased region" description="Basic residues" evidence="1">
    <location>
        <begin position="116"/>
        <end position="128"/>
    </location>
</feature>
<dbReference type="NCBIfam" id="NF043076">
    <property type="entry name" value="PHA_gran_PhaM"/>
    <property type="match status" value="1"/>
</dbReference>
<dbReference type="RefSeq" id="WP_353438715.1">
    <property type="nucleotide sequence ID" value="NZ_CP099959.1"/>
</dbReference>
<dbReference type="EMBL" id="CP099959">
    <property type="protein sequence ID" value="XCC58684.1"/>
    <property type="molecule type" value="Genomic_DNA"/>
</dbReference>
<evidence type="ECO:0000256" key="1">
    <source>
        <dbReference type="SAM" id="MobiDB-lite"/>
    </source>
</evidence>
<proteinExistence type="predicted"/>
<protein>
    <submittedName>
        <fullName evidence="2">Uncharacterized protein</fullName>
    </submittedName>
</protein>
<feature type="region of interest" description="Disordered" evidence="1">
    <location>
        <begin position="96"/>
        <end position="144"/>
    </location>
</feature>
<gene>
    <name evidence="2" type="ORF">NKE59_09250</name>
</gene>
<dbReference type="AlphaFoldDB" id="A0AAU8A617"/>
<reference evidence="2" key="1">
    <citation type="submission" date="2022-06" db="EMBL/GenBank/DDBJ databases">
        <title>New Polynucleobacter species.</title>
        <authorList>
            <person name="Hahn M.W."/>
        </authorList>
    </citation>
    <scope>NUCLEOTIDE SEQUENCE</scope>
    <source>
        <strain evidence="2">UK-FUSCHL-C3</strain>
    </source>
</reference>
<dbReference type="InterPro" id="IPR050026">
    <property type="entry name" value="PHA_gran_PhaM_N"/>
</dbReference>
<name>A0AAU8A617_9BURK</name>
<accession>A0AAU8A617</accession>
<evidence type="ECO:0000313" key="2">
    <source>
        <dbReference type="EMBL" id="XCC58684.1"/>
    </source>
</evidence>
<sequence>MFSAIPDFNQSLEMFKTMWDQNNTANAGSPFMPGMSSGMSSFNGGMPTFDIEELDKRIKDLKSVESWLSLNLNILKSTIQTLEVQRATLLAIKSFGDAMTNPPSSSSEAKTSSTKAKPRKSAKSRPRKASAAASSDATDNSGGQ</sequence>
<organism evidence="2">
    <name type="scientific">Polynucleobacter sp. UK-FUSCHL-C3</name>
    <dbReference type="NCBI Taxonomy" id="2955208"/>
    <lineage>
        <taxon>Bacteria</taxon>
        <taxon>Pseudomonadati</taxon>
        <taxon>Pseudomonadota</taxon>
        <taxon>Betaproteobacteria</taxon>
        <taxon>Burkholderiales</taxon>
        <taxon>Burkholderiaceae</taxon>
        <taxon>Polynucleobacter</taxon>
    </lineage>
</organism>
<feature type="compositionally biased region" description="Low complexity" evidence="1">
    <location>
        <begin position="102"/>
        <end position="115"/>
    </location>
</feature>